<dbReference type="Gene3D" id="3.20.20.220">
    <property type="match status" value="1"/>
</dbReference>
<evidence type="ECO:0000313" key="6">
    <source>
        <dbReference type="Proteomes" id="UP000319094"/>
    </source>
</evidence>
<proteinExistence type="predicted"/>
<dbReference type="SUPFAM" id="SSF51730">
    <property type="entry name" value="FAD-linked oxidoreductase"/>
    <property type="match status" value="1"/>
</dbReference>
<dbReference type="Gene3D" id="3.40.605.10">
    <property type="entry name" value="Aldehyde Dehydrogenase, Chain A, domain 1"/>
    <property type="match status" value="1"/>
</dbReference>
<dbReference type="PANTHER" id="PTHR42862:SF1">
    <property type="entry name" value="DELTA-1-PYRROLINE-5-CARBOXYLATE DEHYDROGENASE 2, ISOFORM A-RELATED"/>
    <property type="match status" value="1"/>
</dbReference>
<dbReference type="Gene3D" id="3.40.309.10">
    <property type="entry name" value="Aldehyde Dehydrogenase, Chain A, domain 2"/>
    <property type="match status" value="1"/>
</dbReference>
<dbReference type="RefSeq" id="WP_141887344.1">
    <property type="nucleotide sequence ID" value="NZ_BAAAUY010000011.1"/>
</dbReference>
<evidence type="ECO:0000259" key="4">
    <source>
        <dbReference type="Pfam" id="PF00171"/>
    </source>
</evidence>
<gene>
    <name evidence="5" type="ORF">FB468_2172</name>
</gene>
<dbReference type="AlphaFoldDB" id="A0A542Y7U1"/>
<dbReference type="Proteomes" id="UP000319094">
    <property type="component" value="Unassembled WGS sequence"/>
</dbReference>
<dbReference type="PANTHER" id="PTHR42862">
    <property type="entry name" value="DELTA-1-PYRROLINE-5-CARBOXYLATE DEHYDROGENASE 1, ISOFORM A-RELATED"/>
    <property type="match status" value="1"/>
</dbReference>
<evidence type="ECO:0000256" key="1">
    <source>
        <dbReference type="ARBA" id="ARBA00023002"/>
    </source>
</evidence>
<dbReference type="InterPro" id="IPR015590">
    <property type="entry name" value="Aldehyde_DH_dom"/>
</dbReference>
<evidence type="ECO:0000256" key="3">
    <source>
        <dbReference type="SAM" id="MobiDB-lite"/>
    </source>
</evidence>
<evidence type="ECO:0000313" key="5">
    <source>
        <dbReference type="EMBL" id="TQL44125.1"/>
    </source>
</evidence>
<comment type="caution">
    <text evidence="5">The sequence shown here is derived from an EMBL/GenBank/DDBJ whole genome shotgun (WGS) entry which is preliminary data.</text>
</comment>
<dbReference type="GO" id="GO:0003842">
    <property type="term" value="F:L-glutamate gamma-semialdehyde dehydrogenase activity"/>
    <property type="evidence" value="ECO:0007669"/>
    <property type="project" value="TreeGrafter"/>
</dbReference>
<dbReference type="Pfam" id="PF00171">
    <property type="entry name" value="Aldedh"/>
    <property type="match status" value="1"/>
</dbReference>
<reference evidence="5 6" key="1">
    <citation type="submission" date="2019-06" db="EMBL/GenBank/DDBJ databases">
        <title>Sequencing the genomes of 1000 actinobacteria strains.</title>
        <authorList>
            <person name="Klenk H.-P."/>
        </authorList>
    </citation>
    <scope>NUCLEOTIDE SEQUENCE [LARGE SCALE GENOMIC DNA]</scope>
    <source>
        <strain evidence="5 6">DSM 8803</strain>
    </source>
</reference>
<dbReference type="STRING" id="55969.SD72_15000"/>
<dbReference type="InterPro" id="IPR016161">
    <property type="entry name" value="Ald_DH/histidinol_DH"/>
</dbReference>
<protein>
    <submittedName>
        <fullName evidence="5">RHH-type proline utilization regulon transcriptional repressor/proline dehydrogenase/delta 1-pyrroline-5-carboxylate dehydrogenase</fullName>
    </submittedName>
</protein>
<dbReference type="GO" id="GO:0009898">
    <property type="term" value="C:cytoplasmic side of plasma membrane"/>
    <property type="evidence" value="ECO:0007669"/>
    <property type="project" value="TreeGrafter"/>
</dbReference>
<dbReference type="GO" id="GO:0010133">
    <property type="term" value="P:L-proline catabolic process to L-glutamate"/>
    <property type="evidence" value="ECO:0007669"/>
    <property type="project" value="TreeGrafter"/>
</dbReference>
<keyword evidence="1" id="KW-0560">Oxidoreductase</keyword>
<accession>A0A542Y7U1</accession>
<sequence length="1216" mass="128023">MGDEQVNAASVWESVAEAAEQRVRVWEAASAGSEAEGDRPEGGARGTLLGELAASPESLDFTRHLIDSLFGTSDAFTAAVGLRGVSKGELPEGMPTRDRLLLRAGGVASLGLPWVVRPAARKNLLARLPGVLLQLKLSGKMSALTETLREQRERGYSVLLALHGGSVFGERGARTELDRLLALVAHPAVKELAFDPARLVPGATEWTIEADLALVIERIRPLLEAALEHGVRLVVEPRDTVWAKQLAELLTRAIACAELDRLEIAVRLFAELPEAWETYAAIHRFARRRVADGGAPVEVIIGLGDVAAAERVASIHSGLPVAVIEDATERLAQLLRLAEVALQPSRASVLRPVIATEDPLVAAAAIAAAERLGSGKLFALQLRSGLATELGARLLVDDGVPDVRLRLPVTPKREYAEALGYLVSVLAEAASAEPTAVTAETFARAVELASEPGPASHRQQQRAREWDPTERDSALFYRAPDEPATHDTGGLTAAVLGLARNATGEVVLEEVSPERPIPVVSSTGFANEPPTDGSIPANREWARGLLRRAGEIALRQERLDETIALSQADLDPEAAALAARDAGYRWSELRHEGRAVRLRRVALATAAARDRLITELAAGTGAPFPELDAAVNHIIDSARYAGQLADGLRVVRGATFVPDRLVLVVGDHSAPLAAQAAAVLAVLGSGAGALWAVTPDAHRAATACVEEWEVGGLTPGAVGTVSVSGDESFAALGASPHVDRAVVLGDRALGRALARHRPDLRVEGHFTARGSVLVTPSAERERAISDVIDSAFRGTQTSLGSTTSVVLLASVARSRGFRSALADAVERLRVGDSARPLGDDPLAFDIGPLPVPPSAAGRAALTELGPGEEWLVKPEQLDDEGLLWRPGVRLGVSPGSPFWDDARGLPVIGVSSAQLLGDAVAQQNSAGSGAVAGIQSWDDGEVRSWLAGIEAASLSVNRPSSAARVERQPFGGWNDAVMGLPALGGGPHWLVAQGSWERRSGQRSDTLHLRGLAPEVALLIEGVQPALAYEEFDELRRAALADQLTWQTDLGAVVDGIGLGVERNALRTAPVSVHVRLAEDGALAGLARVLAAALLVRAPITVSSGAVLPPAVGELLASQGIEVSLERDEAWLERLAAEGPTGPGGTEAARVRLIGGDRVRVAEWMGGLDRAALWAEPVTMAGPVELLTLLREQSISVRAERHGLAERAPGLDALLD</sequence>
<dbReference type="InterPro" id="IPR050485">
    <property type="entry name" value="Proline_metab_enzyme"/>
</dbReference>
<dbReference type="InterPro" id="IPR016162">
    <property type="entry name" value="Ald_DH_N"/>
</dbReference>
<organism evidence="5 6">
    <name type="scientific">Leucobacter komagatae</name>
    <dbReference type="NCBI Taxonomy" id="55969"/>
    <lineage>
        <taxon>Bacteria</taxon>
        <taxon>Bacillati</taxon>
        <taxon>Actinomycetota</taxon>
        <taxon>Actinomycetes</taxon>
        <taxon>Micrococcales</taxon>
        <taxon>Microbacteriaceae</taxon>
        <taxon>Leucobacter</taxon>
    </lineage>
</organism>
<feature type="domain" description="Aldehyde dehydrogenase" evidence="4">
    <location>
        <begin position="571"/>
        <end position="979"/>
    </location>
</feature>
<feature type="region of interest" description="Disordered" evidence="3">
    <location>
        <begin position="449"/>
        <end position="468"/>
    </location>
</feature>
<keyword evidence="6" id="KW-1185">Reference proteome</keyword>
<dbReference type="InterPro" id="IPR029041">
    <property type="entry name" value="FAD-linked_oxidoreductase-like"/>
</dbReference>
<dbReference type="OrthoDB" id="9812625at2"/>
<evidence type="ECO:0000256" key="2">
    <source>
        <dbReference type="ARBA" id="ARBA00023027"/>
    </source>
</evidence>
<keyword evidence="2" id="KW-0520">NAD</keyword>
<dbReference type="SUPFAM" id="SSF53720">
    <property type="entry name" value="ALDH-like"/>
    <property type="match status" value="1"/>
</dbReference>
<dbReference type="InterPro" id="IPR016163">
    <property type="entry name" value="Ald_DH_C"/>
</dbReference>
<name>A0A542Y7U1_9MICO</name>
<dbReference type="EMBL" id="VFON01000001">
    <property type="protein sequence ID" value="TQL44125.1"/>
    <property type="molecule type" value="Genomic_DNA"/>
</dbReference>